<dbReference type="FunCoup" id="S8EMJ0">
    <property type="interactions" value="132"/>
</dbReference>
<evidence type="ECO:0000256" key="2">
    <source>
        <dbReference type="ARBA" id="ARBA00022555"/>
    </source>
</evidence>
<sequence length="187" mass="20009">MLRGASHWLVVGLGNLPYPGTRHSVGHLVLDSLASRFGVSFASDSSVKGFKATKHHALGHSDVTVTLYKPKALMNISGPPVATALKTLSIPPSHMIVVHDSLDHKPMKVSAKWGGSASGHNGVRSIIASLGGTKDFHRLRIGIGRDQSDPADYVLRHLSPEERDFWLNGDGVHAVWSALVKSMATSP</sequence>
<reference evidence="6 7" key="1">
    <citation type="journal article" date="2012" name="Science">
        <title>The Paleozoic origin of enzymatic lignin decomposition reconstructed from 31 fungal genomes.</title>
        <authorList>
            <person name="Floudas D."/>
            <person name="Binder M."/>
            <person name="Riley R."/>
            <person name="Barry K."/>
            <person name="Blanchette R.A."/>
            <person name="Henrissat B."/>
            <person name="Martinez A.T."/>
            <person name="Otillar R."/>
            <person name="Spatafora J.W."/>
            <person name="Yadav J.S."/>
            <person name="Aerts A."/>
            <person name="Benoit I."/>
            <person name="Boyd A."/>
            <person name="Carlson A."/>
            <person name="Copeland A."/>
            <person name="Coutinho P.M."/>
            <person name="de Vries R.P."/>
            <person name="Ferreira P."/>
            <person name="Findley K."/>
            <person name="Foster B."/>
            <person name="Gaskell J."/>
            <person name="Glotzer D."/>
            <person name="Gorecki P."/>
            <person name="Heitman J."/>
            <person name="Hesse C."/>
            <person name="Hori C."/>
            <person name="Igarashi K."/>
            <person name="Jurgens J.A."/>
            <person name="Kallen N."/>
            <person name="Kersten P."/>
            <person name="Kohler A."/>
            <person name="Kuees U."/>
            <person name="Kumar T.K.A."/>
            <person name="Kuo A."/>
            <person name="LaButti K."/>
            <person name="Larrondo L.F."/>
            <person name="Lindquist E."/>
            <person name="Ling A."/>
            <person name="Lombard V."/>
            <person name="Lucas S."/>
            <person name="Lundell T."/>
            <person name="Martin R."/>
            <person name="McLaughlin D.J."/>
            <person name="Morgenstern I."/>
            <person name="Morin E."/>
            <person name="Murat C."/>
            <person name="Nagy L.G."/>
            <person name="Nolan M."/>
            <person name="Ohm R.A."/>
            <person name="Patyshakuliyeva A."/>
            <person name="Rokas A."/>
            <person name="Ruiz-Duenas F.J."/>
            <person name="Sabat G."/>
            <person name="Salamov A."/>
            <person name="Samejima M."/>
            <person name="Schmutz J."/>
            <person name="Slot J.C."/>
            <person name="St John F."/>
            <person name="Stenlid J."/>
            <person name="Sun H."/>
            <person name="Sun S."/>
            <person name="Syed K."/>
            <person name="Tsang A."/>
            <person name="Wiebenga A."/>
            <person name="Young D."/>
            <person name="Pisabarro A."/>
            <person name="Eastwood D.C."/>
            <person name="Martin F."/>
            <person name="Cullen D."/>
            <person name="Grigoriev I.V."/>
            <person name="Hibbett D.S."/>
        </authorList>
    </citation>
    <scope>NUCLEOTIDE SEQUENCE</scope>
    <source>
        <strain evidence="7">FP-58527</strain>
    </source>
</reference>
<evidence type="ECO:0000256" key="3">
    <source>
        <dbReference type="ARBA" id="ARBA00022801"/>
    </source>
</evidence>
<evidence type="ECO:0000313" key="7">
    <source>
        <dbReference type="Proteomes" id="UP000015241"/>
    </source>
</evidence>
<dbReference type="InterPro" id="IPR018171">
    <property type="entry name" value="Pept_tRNA_hydro_CS"/>
</dbReference>
<keyword evidence="7" id="KW-1185">Reference proteome</keyword>
<accession>S8EMJ0</accession>
<dbReference type="GO" id="GO:0000049">
    <property type="term" value="F:tRNA binding"/>
    <property type="evidence" value="ECO:0007669"/>
    <property type="project" value="UniProtKB-KW"/>
</dbReference>
<dbReference type="eggNOG" id="KOG2255">
    <property type="taxonomic scope" value="Eukaryota"/>
</dbReference>
<dbReference type="EMBL" id="KE504126">
    <property type="protein sequence ID" value="EPT04554.1"/>
    <property type="molecule type" value="Genomic_DNA"/>
</dbReference>
<dbReference type="STRING" id="743788.S8EMJ0"/>
<gene>
    <name evidence="6" type="ORF">FOMPIDRAFT_1140198</name>
</gene>
<proteinExistence type="inferred from homology"/>
<comment type="similarity">
    <text evidence="5">Belongs to the PTH family.</text>
</comment>
<dbReference type="HOGENOM" id="CLU_062456_2_3_1"/>
<dbReference type="InterPro" id="IPR036416">
    <property type="entry name" value="Pept_tRNA_hydro_sf"/>
</dbReference>
<protein>
    <recommendedName>
        <fullName evidence="1">peptidyl-tRNA hydrolase</fullName>
        <ecNumber evidence="1">3.1.1.29</ecNumber>
    </recommendedName>
</protein>
<dbReference type="PANTHER" id="PTHR17224">
    <property type="entry name" value="PEPTIDYL-TRNA HYDROLASE"/>
    <property type="match status" value="1"/>
</dbReference>
<evidence type="ECO:0000313" key="6">
    <source>
        <dbReference type="EMBL" id="EPT04554.1"/>
    </source>
</evidence>
<dbReference type="InParanoid" id="S8EMJ0"/>
<keyword evidence="2" id="KW-0820">tRNA-binding</keyword>
<organism evidence="6 7">
    <name type="scientific">Fomitopsis schrenkii</name>
    <name type="common">Brown rot fungus</name>
    <dbReference type="NCBI Taxonomy" id="2126942"/>
    <lineage>
        <taxon>Eukaryota</taxon>
        <taxon>Fungi</taxon>
        <taxon>Dikarya</taxon>
        <taxon>Basidiomycota</taxon>
        <taxon>Agaricomycotina</taxon>
        <taxon>Agaricomycetes</taxon>
        <taxon>Polyporales</taxon>
        <taxon>Fomitopsis</taxon>
    </lineage>
</organism>
<dbReference type="Pfam" id="PF01195">
    <property type="entry name" value="Pept_tRNA_hydro"/>
    <property type="match status" value="1"/>
</dbReference>
<dbReference type="PANTHER" id="PTHR17224:SF1">
    <property type="entry name" value="PEPTIDYL-TRNA HYDROLASE"/>
    <property type="match status" value="1"/>
</dbReference>
<keyword evidence="3" id="KW-0378">Hydrolase</keyword>
<dbReference type="NCBIfam" id="TIGR00447">
    <property type="entry name" value="pth"/>
    <property type="match status" value="1"/>
</dbReference>
<dbReference type="SUPFAM" id="SSF53178">
    <property type="entry name" value="Peptidyl-tRNA hydrolase-like"/>
    <property type="match status" value="1"/>
</dbReference>
<evidence type="ECO:0000256" key="1">
    <source>
        <dbReference type="ARBA" id="ARBA00013260"/>
    </source>
</evidence>
<evidence type="ECO:0000256" key="5">
    <source>
        <dbReference type="ARBA" id="ARBA00038063"/>
    </source>
</evidence>
<dbReference type="OrthoDB" id="1711136at2759"/>
<keyword evidence="4" id="KW-0694">RNA-binding</keyword>
<dbReference type="PROSITE" id="PS01196">
    <property type="entry name" value="PEPT_TRNA_HYDROL_2"/>
    <property type="match status" value="1"/>
</dbReference>
<dbReference type="Gene3D" id="3.40.50.1470">
    <property type="entry name" value="Peptidyl-tRNA hydrolase"/>
    <property type="match status" value="1"/>
</dbReference>
<dbReference type="GO" id="GO:0004045">
    <property type="term" value="F:peptidyl-tRNA hydrolase activity"/>
    <property type="evidence" value="ECO:0007669"/>
    <property type="project" value="UniProtKB-EC"/>
</dbReference>
<dbReference type="CDD" id="cd00462">
    <property type="entry name" value="PTH"/>
    <property type="match status" value="1"/>
</dbReference>
<dbReference type="Proteomes" id="UP000015241">
    <property type="component" value="Unassembled WGS sequence"/>
</dbReference>
<dbReference type="AlphaFoldDB" id="S8EMJ0"/>
<name>S8EMJ0_FOMSC</name>
<dbReference type="EC" id="3.1.1.29" evidence="1"/>
<dbReference type="InterPro" id="IPR001328">
    <property type="entry name" value="Pept_tRNA_hydro"/>
</dbReference>
<evidence type="ECO:0000256" key="4">
    <source>
        <dbReference type="ARBA" id="ARBA00022884"/>
    </source>
</evidence>